<accession>A0AA38GU68</accession>
<evidence type="ECO:0000313" key="2">
    <source>
        <dbReference type="EMBL" id="KAH9328127.1"/>
    </source>
</evidence>
<keyword evidence="3" id="KW-1185">Reference proteome</keyword>
<feature type="non-terminal residue" evidence="2">
    <location>
        <position position="1"/>
    </location>
</feature>
<organism evidence="2 3">
    <name type="scientific">Taxus chinensis</name>
    <name type="common">Chinese yew</name>
    <name type="synonym">Taxus wallichiana var. chinensis</name>
    <dbReference type="NCBI Taxonomy" id="29808"/>
    <lineage>
        <taxon>Eukaryota</taxon>
        <taxon>Viridiplantae</taxon>
        <taxon>Streptophyta</taxon>
        <taxon>Embryophyta</taxon>
        <taxon>Tracheophyta</taxon>
        <taxon>Spermatophyta</taxon>
        <taxon>Pinopsida</taxon>
        <taxon>Pinidae</taxon>
        <taxon>Conifers II</taxon>
        <taxon>Cupressales</taxon>
        <taxon>Taxaceae</taxon>
        <taxon>Taxus</taxon>
    </lineage>
</organism>
<evidence type="ECO:0000313" key="3">
    <source>
        <dbReference type="Proteomes" id="UP000824469"/>
    </source>
</evidence>
<feature type="non-terminal residue" evidence="2">
    <location>
        <position position="147"/>
    </location>
</feature>
<dbReference type="Proteomes" id="UP000824469">
    <property type="component" value="Unassembled WGS sequence"/>
</dbReference>
<dbReference type="AlphaFoldDB" id="A0AA38GU68"/>
<comment type="caution">
    <text evidence="2">The sequence shown here is derived from an EMBL/GenBank/DDBJ whole genome shotgun (WGS) entry which is preliminary data.</text>
</comment>
<feature type="region of interest" description="Disordered" evidence="1">
    <location>
        <begin position="30"/>
        <end position="61"/>
    </location>
</feature>
<reference evidence="2 3" key="1">
    <citation type="journal article" date="2021" name="Nat. Plants">
        <title>The Taxus genome provides insights into paclitaxel biosynthesis.</title>
        <authorList>
            <person name="Xiong X."/>
            <person name="Gou J."/>
            <person name="Liao Q."/>
            <person name="Li Y."/>
            <person name="Zhou Q."/>
            <person name="Bi G."/>
            <person name="Li C."/>
            <person name="Du R."/>
            <person name="Wang X."/>
            <person name="Sun T."/>
            <person name="Guo L."/>
            <person name="Liang H."/>
            <person name="Lu P."/>
            <person name="Wu Y."/>
            <person name="Zhang Z."/>
            <person name="Ro D.K."/>
            <person name="Shang Y."/>
            <person name="Huang S."/>
            <person name="Yan J."/>
        </authorList>
    </citation>
    <scope>NUCLEOTIDE SEQUENCE [LARGE SCALE GENOMIC DNA]</scope>
    <source>
        <strain evidence="2">Ta-2019</strain>
    </source>
</reference>
<feature type="compositionally biased region" description="Basic and acidic residues" evidence="1">
    <location>
        <begin position="47"/>
        <end position="61"/>
    </location>
</feature>
<proteinExistence type="predicted"/>
<gene>
    <name evidence="2" type="ORF">KI387_000235</name>
</gene>
<dbReference type="EMBL" id="JAHRHJ020000001">
    <property type="protein sequence ID" value="KAH9328127.1"/>
    <property type="molecule type" value="Genomic_DNA"/>
</dbReference>
<sequence>GVPTKEIQDDIERRHTQRREKYEECMSLMECDDSSEKLQENTEEEAGIERGQEQFDPEKYAPEEKFVEQLRVVDDVRNERDAQGGVEISRSHHSLSISERSEALDIPSMTVIIRKQEAKMKALQQSVVILGQDMEIAHQSAELLQLQ</sequence>
<evidence type="ECO:0000256" key="1">
    <source>
        <dbReference type="SAM" id="MobiDB-lite"/>
    </source>
</evidence>
<name>A0AA38GU68_TAXCH</name>
<protein>
    <submittedName>
        <fullName evidence="2">Uncharacterized protein</fullName>
    </submittedName>
</protein>